<feature type="transmembrane region" description="Helical" evidence="2">
    <location>
        <begin position="206"/>
        <end position="227"/>
    </location>
</feature>
<evidence type="ECO:0000256" key="2">
    <source>
        <dbReference type="SAM" id="Phobius"/>
    </source>
</evidence>
<dbReference type="GO" id="GO:0004497">
    <property type="term" value="F:monooxygenase activity"/>
    <property type="evidence" value="ECO:0007669"/>
    <property type="project" value="InterPro"/>
</dbReference>
<dbReference type="InterPro" id="IPR036396">
    <property type="entry name" value="Cyt_P450_sf"/>
</dbReference>
<dbReference type="RefSeq" id="WP_176145288.1">
    <property type="nucleotide sequence ID" value="NZ_CP054926.1"/>
</dbReference>
<dbReference type="GeneID" id="87636286"/>
<organism evidence="3 4">
    <name type="scientific">Streptomyces microflavus</name>
    <name type="common">Streptomyces lipmanii</name>
    <dbReference type="NCBI Taxonomy" id="1919"/>
    <lineage>
        <taxon>Bacteria</taxon>
        <taxon>Bacillati</taxon>
        <taxon>Actinomycetota</taxon>
        <taxon>Actinomycetes</taxon>
        <taxon>Kitasatosporales</taxon>
        <taxon>Streptomycetaceae</taxon>
        <taxon>Streptomyces</taxon>
    </lineage>
</organism>
<comment type="similarity">
    <text evidence="1">Belongs to the cytochrome P450 family.</text>
</comment>
<dbReference type="EMBL" id="CP054926">
    <property type="protein sequence ID" value="QKW47141.1"/>
    <property type="molecule type" value="Genomic_DNA"/>
</dbReference>
<keyword evidence="2" id="KW-1133">Transmembrane helix</keyword>
<proteinExistence type="inferred from homology"/>
<dbReference type="InterPro" id="IPR001128">
    <property type="entry name" value="Cyt_P450"/>
</dbReference>
<protein>
    <submittedName>
        <fullName evidence="3">Cytochrome P450</fullName>
    </submittedName>
</protein>
<gene>
    <name evidence="3" type="ORF">HUT09_33930</name>
</gene>
<dbReference type="GO" id="GO:0016705">
    <property type="term" value="F:oxidoreductase activity, acting on paired donors, with incorporation or reduction of molecular oxygen"/>
    <property type="evidence" value="ECO:0007669"/>
    <property type="project" value="InterPro"/>
</dbReference>
<dbReference type="InterPro" id="IPR050121">
    <property type="entry name" value="Cytochrome_P450_monoxygenase"/>
</dbReference>
<dbReference type="Pfam" id="PF00067">
    <property type="entry name" value="p450"/>
    <property type="match status" value="1"/>
</dbReference>
<dbReference type="GO" id="GO:0020037">
    <property type="term" value="F:heme binding"/>
    <property type="evidence" value="ECO:0007669"/>
    <property type="project" value="InterPro"/>
</dbReference>
<dbReference type="Gene3D" id="1.10.630.10">
    <property type="entry name" value="Cytochrome P450"/>
    <property type="match status" value="1"/>
</dbReference>
<reference evidence="3 4" key="1">
    <citation type="submission" date="2020-06" db="EMBL/GenBank/DDBJ databases">
        <title>Genome mining for natural products.</title>
        <authorList>
            <person name="Zhang B."/>
            <person name="Shi J."/>
            <person name="Ge H."/>
        </authorList>
    </citation>
    <scope>NUCLEOTIDE SEQUENCE [LARGE SCALE GENOMIC DNA]</scope>
    <source>
        <strain evidence="3 4">NA06532</strain>
    </source>
</reference>
<evidence type="ECO:0000313" key="3">
    <source>
        <dbReference type="EMBL" id="QKW47141.1"/>
    </source>
</evidence>
<dbReference type="CDD" id="cd00302">
    <property type="entry name" value="cytochrome_P450"/>
    <property type="match status" value="1"/>
</dbReference>
<accession>A0A7H8MYK6</accession>
<dbReference type="Proteomes" id="UP000509345">
    <property type="component" value="Chromosome"/>
</dbReference>
<evidence type="ECO:0000313" key="4">
    <source>
        <dbReference type="Proteomes" id="UP000509345"/>
    </source>
</evidence>
<dbReference type="PANTHER" id="PTHR24305:SF166">
    <property type="entry name" value="CYTOCHROME P450 12A4, MITOCHONDRIAL-RELATED"/>
    <property type="match status" value="1"/>
</dbReference>
<dbReference type="PANTHER" id="PTHR24305">
    <property type="entry name" value="CYTOCHROME P450"/>
    <property type="match status" value="1"/>
</dbReference>
<dbReference type="SUPFAM" id="SSF48264">
    <property type="entry name" value="Cytochrome P450"/>
    <property type="match status" value="1"/>
</dbReference>
<dbReference type="GO" id="GO:0005506">
    <property type="term" value="F:iron ion binding"/>
    <property type="evidence" value="ECO:0007669"/>
    <property type="project" value="InterPro"/>
</dbReference>
<name>A0A7H8MYK6_STRMI</name>
<evidence type="ECO:0000256" key="1">
    <source>
        <dbReference type="ARBA" id="ARBA00010617"/>
    </source>
</evidence>
<dbReference type="SMR" id="A0A7H8MYK6"/>
<dbReference type="AlphaFoldDB" id="A0A7H8MYK6"/>
<keyword evidence="2" id="KW-0472">Membrane</keyword>
<sequence length="377" mass="41765">MTVREIRRFRQDPLRFLEDFADRSPTDVFRLPWDAWCVRDTDLSLKVLRDPLFHSGMPSFFGGLLPSRPAQMELGRAVRHVVRTHIPVYRNSVARAVAELPNVSAWPQSGLTLVHRSTAELLLHPDSSPALRQLLVRFVKGGLIRSPHLRGRLRAEALRPKLVAAVTEHIAERRATGVRADAPRDVLDAVIGACPEEVTDRTVARLYLLLVVSIVGPTGYAVAWSVLLACLHHPPGSSWPWPADWIAREAARHRPVTWMVGRSVPHPAEYGGIPFQSGATLSVSPYLLHHDKDRWGDPEHFRPERWDEPAEHRGPYLPFSAGPFTCSGAAVAQALVTEAVAALNAAGPLSVRGGDMRPVVTDGAVPRTFELQRVPTR</sequence>
<keyword evidence="2" id="KW-0812">Transmembrane</keyword>